<proteinExistence type="predicted"/>
<gene>
    <name evidence="1" type="ORF">EGO53_22695</name>
</gene>
<accession>A0A515D1X9</accession>
<evidence type="ECO:0000313" key="1">
    <source>
        <dbReference type="EMBL" id="QDL34418.1"/>
    </source>
</evidence>
<protein>
    <submittedName>
        <fullName evidence="1">Uncharacterized protein</fullName>
    </submittedName>
</protein>
<name>A0A515D1X9_SERLI</name>
<organism evidence="1 2">
    <name type="scientific">Serratia liquefaciens</name>
    <dbReference type="NCBI Taxonomy" id="614"/>
    <lineage>
        <taxon>Bacteria</taxon>
        <taxon>Pseudomonadati</taxon>
        <taxon>Pseudomonadota</taxon>
        <taxon>Gammaproteobacteria</taxon>
        <taxon>Enterobacterales</taxon>
        <taxon>Yersiniaceae</taxon>
        <taxon>Serratia</taxon>
    </lineage>
</organism>
<sequence length="64" mass="7457">MYLLLSRSVSQYLLGVSKAYVLIDNSARMLRREEKVCQPVRPDNCATIHRHNQWDKIGLIRDKG</sequence>
<evidence type="ECO:0000313" key="2">
    <source>
        <dbReference type="Proteomes" id="UP000317572"/>
    </source>
</evidence>
<dbReference type="EMBL" id="CP033893">
    <property type="protein sequence ID" value="QDL34418.1"/>
    <property type="molecule type" value="Genomic_DNA"/>
</dbReference>
<dbReference type="Proteomes" id="UP000317572">
    <property type="component" value="Chromosome"/>
</dbReference>
<reference evidence="1 2" key="1">
    <citation type="submission" date="2018-11" db="EMBL/GenBank/DDBJ databases">
        <title>The first complete genome of Serratia liquefaciens isolated from metalophyte plant revel distinctness adaptive mechanisms in an extreme habitat.</title>
        <authorList>
            <person name="Caneschi W.L."/>
            <person name="Sanchez A.B."/>
            <person name="Felestrino E.B."/>
            <person name="Assis R.A.B."/>
            <person name="Lemes C.G.C."/>
            <person name="Cordeiro I.F."/>
            <person name="Fonseca N.P."/>
            <person name="Villa M."/>
            <person name="Vieira I.T."/>
            <person name="Moraes L.A."/>
            <person name="Kamino L.H.Y."/>
            <person name="do Carmo F."/>
            <person name="Garcia C.M."/>
            <person name="Almeida N.F."/>
            <person name="Silva R.S."/>
            <person name="Ferro J.A."/>
            <person name="Ferro M.I.T."/>
            <person name="Varani A.M."/>
            <person name="Ferreira R.M."/>
            <person name="dos Santos V.L."/>
            <person name="Silva U.C."/>
            <person name="Setubal J.C."/>
            <person name="Moreira L.M."/>
        </authorList>
    </citation>
    <scope>NUCLEOTIDE SEQUENCE [LARGE SCALE GENOMIC DNA]</scope>
    <source>
        <strain evidence="1 2">FG3</strain>
    </source>
</reference>
<dbReference type="AlphaFoldDB" id="A0A515D1X9"/>